<evidence type="ECO:0000313" key="2">
    <source>
        <dbReference type="Proteomes" id="UP000830583"/>
    </source>
</evidence>
<evidence type="ECO:0000313" key="1">
    <source>
        <dbReference type="EMBL" id="UPQ79675.1"/>
    </source>
</evidence>
<protein>
    <submittedName>
        <fullName evidence="1">Uncharacterized protein</fullName>
    </submittedName>
</protein>
<organism evidence="1 2">
    <name type="scientific">Flavobacterium azooxidireducens</name>
    <dbReference type="NCBI Taxonomy" id="1871076"/>
    <lineage>
        <taxon>Bacteria</taxon>
        <taxon>Pseudomonadati</taxon>
        <taxon>Bacteroidota</taxon>
        <taxon>Flavobacteriia</taxon>
        <taxon>Flavobacteriales</taxon>
        <taxon>Flavobacteriaceae</taxon>
        <taxon>Flavobacterium</taxon>
    </lineage>
</organism>
<keyword evidence="2" id="KW-1185">Reference proteome</keyword>
<dbReference type="SUPFAM" id="SSF53756">
    <property type="entry name" value="UDP-Glycosyltransferase/glycogen phosphorylase"/>
    <property type="match status" value="1"/>
</dbReference>
<dbReference type="RefSeq" id="WP_248435001.1">
    <property type="nucleotide sequence ID" value="NZ_CP096205.1"/>
</dbReference>
<reference evidence="1" key="1">
    <citation type="submission" date="2022-04" db="EMBL/GenBank/DDBJ databases">
        <title>Consumption of N2O by Flavobacterium azooxidireducens sp. nov. isolated from Decomposing Leaf Litter of Phragmites australis (Cav.).</title>
        <authorList>
            <person name="Behrendt U."/>
            <person name="Spanner T."/>
            <person name="Augustin J."/>
            <person name="Horn M.A."/>
            <person name="Kolb S."/>
            <person name="Ulrich A."/>
        </authorList>
    </citation>
    <scope>NUCLEOTIDE SEQUENCE</scope>
    <source>
        <strain evidence="1">IGB 4-14</strain>
    </source>
</reference>
<name>A0ABY4KJU0_9FLAO</name>
<dbReference type="EMBL" id="CP096205">
    <property type="protein sequence ID" value="UPQ79675.1"/>
    <property type="molecule type" value="Genomic_DNA"/>
</dbReference>
<gene>
    <name evidence="1" type="ORF">M0M57_02285</name>
</gene>
<dbReference type="Proteomes" id="UP000830583">
    <property type="component" value="Chromosome"/>
</dbReference>
<accession>A0ABY4KJU0</accession>
<proteinExistence type="predicted"/>
<sequence length="482" mass="57354">MKNREDIKNYILKIEQQFPVDSWKVNHLAIWPILRIKLFFYLINVVEAGNKVQIVKKKKLSILQKIKTEVKKLYSVVYYFFWMKKLPTKKYLFVGADAHRVNFKSKRFNRYFDILIDKYQIEKDSLYFEYGHDTKNQFNLNLIYTFNKALKGFLLLKKKAPVEVQFSGNQFDEFINFLKQERFNENFLNKYNTTYFENWASNIFFKKVNFFTKVLKKMKPTQIMILCYYTENNFALIVAANQLGIKTIEMQHGPQTDIHLSYGSWTKIPPEGYSMLPTVFWSWDEHSEGVLNKWIKNSNNYSVINIGNPWVDFWKTANSDYEYKDYVFYSLQPNPITIEQLFPKPIIDFIKNKPYSWFIRLHPRQMHEIENIKNYLKKYDVLDLVNIEQATNDPLPKLLINCAVHVTHFSGSALEASFLDVFTVLINETGIISFPELISAQKAVYLNVENSDFNQKFEEIIQNHKILPQEQKAFSYQENLFT</sequence>